<reference evidence="2" key="2">
    <citation type="submission" date="2010-03" db="EMBL/GenBank/DDBJ databases">
        <title>The genome sequence of Coccidioides posadasii strain Silveira.</title>
        <authorList>
            <consortium name="The Broad Institute Genome Sequencing Center for Infectious Disease"/>
            <person name="Neafsey D."/>
            <person name="Orbach M."/>
            <person name="Henn M.R."/>
            <person name="Cole G.T."/>
            <person name="Galgiani J."/>
            <person name="Gardner M.J."/>
            <person name="Kirkland T.N."/>
            <person name="Taylor J.W."/>
            <person name="Young S.K."/>
            <person name="Zeng Q."/>
            <person name="Koehrsen M."/>
            <person name="Alvarado L."/>
            <person name="Berlin A."/>
            <person name="Borenstein D."/>
            <person name="Chapman S.B."/>
            <person name="Chen Z."/>
            <person name="Engels R."/>
            <person name="Freedman E."/>
            <person name="Gellesch M."/>
            <person name="Goldberg J."/>
            <person name="Griggs A."/>
            <person name="Gujja S."/>
            <person name="Heilman E."/>
            <person name="Heiman D."/>
            <person name="Howarth C."/>
            <person name="Jen D."/>
            <person name="Larson L."/>
            <person name="Mehta T."/>
            <person name="Neiman D."/>
            <person name="Park D."/>
            <person name="Pearson M."/>
            <person name="Richards J."/>
            <person name="Roberts A."/>
            <person name="Saif S."/>
            <person name="Shea T."/>
            <person name="Shenoy N."/>
            <person name="Sisk P."/>
            <person name="Stolte C."/>
            <person name="Sykes S."/>
            <person name="Walk T."/>
            <person name="White J."/>
            <person name="Yandava C."/>
            <person name="Haas B."/>
            <person name="Nusbaum C."/>
            <person name="Birren B."/>
        </authorList>
    </citation>
    <scope>NUCLEOTIDE SEQUENCE [LARGE SCALE GENOMIC DNA]</scope>
    <source>
        <strain evidence="2">RMSCC 757 / Silveira</strain>
    </source>
</reference>
<protein>
    <submittedName>
        <fullName evidence="1">Uncharacterized protein</fullName>
    </submittedName>
</protein>
<evidence type="ECO:0000313" key="2">
    <source>
        <dbReference type="Proteomes" id="UP000002497"/>
    </source>
</evidence>
<organism evidence="2">
    <name type="scientific">Coccidioides posadasii (strain RMSCC 757 / Silveira)</name>
    <name type="common">Valley fever fungus</name>
    <dbReference type="NCBI Taxonomy" id="443226"/>
    <lineage>
        <taxon>Eukaryota</taxon>
        <taxon>Fungi</taxon>
        <taxon>Dikarya</taxon>
        <taxon>Ascomycota</taxon>
        <taxon>Pezizomycotina</taxon>
        <taxon>Eurotiomycetes</taxon>
        <taxon>Eurotiomycetidae</taxon>
        <taxon>Onygenales</taxon>
        <taxon>Onygenaceae</taxon>
        <taxon>Coccidioides</taxon>
    </lineage>
</organism>
<sequence>MILHYRDGIDTLGKRASRIFATNSVLDPLCLQTGQGFHHTCLDHSQLSHYSAFRGKRAVLQNQKLWDTMEYHCWSLGSGPSTLSTLTSVPG</sequence>
<evidence type="ECO:0000313" key="1">
    <source>
        <dbReference type="EMBL" id="EFW17439.1"/>
    </source>
</evidence>
<dbReference type="Proteomes" id="UP000002497">
    <property type="component" value="Unassembled WGS sequence"/>
</dbReference>
<dbReference type="HOGENOM" id="CLU_2426866_0_0_1"/>
<reference evidence="2" key="1">
    <citation type="journal article" date="2010" name="Genome Res.">
        <title>Population genomic sequencing of Coccidioides fungi reveals recent hybridization and transposon control.</title>
        <authorList>
            <person name="Neafsey D.E."/>
            <person name="Barker B.M."/>
            <person name="Sharpton T.J."/>
            <person name="Stajich J.E."/>
            <person name="Park D.J."/>
            <person name="Whiston E."/>
            <person name="Hung C.-Y."/>
            <person name="McMahan C."/>
            <person name="White J."/>
            <person name="Sykes S."/>
            <person name="Heiman D."/>
            <person name="Young S."/>
            <person name="Zeng Q."/>
            <person name="Abouelleil A."/>
            <person name="Aftuck L."/>
            <person name="Bessette D."/>
            <person name="Brown A."/>
            <person name="FitzGerald M."/>
            <person name="Lui A."/>
            <person name="Macdonald J.P."/>
            <person name="Priest M."/>
            <person name="Orbach M.J."/>
            <person name="Galgiani J.N."/>
            <person name="Kirkland T.N."/>
            <person name="Cole G.T."/>
            <person name="Birren B.W."/>
            <person name="Henn M.R."/>
            <person name="Taylor J.W."/>
            <person name="Rounsley S.D."/>
        </authorList>
    </citation>
    <scope>NUCLEOTIDE SEQUENCE [LARGE SCALE GENOMIC DNA]</scope>
    <source>
        <strain evidence="2">RMSCC 757 / Silveira</strain>
    </source>
</reference>
<proteinExistence type="predicted"/>
<keyword evidence="2" id="KW-1185">Reference proteome</keyword>
<accession>E9D7T0</accession>
<name>E9D7T0_COCPS</name>
<dbReference type="EMBL" id="GL636494">
    <property type="protein sequence ID" value="EFW17439.1"/>
    <property type="molecule type" value="Genomic_DNA"/>
</dbReference>
<dbReference type="AlphaFoldDB" id="E9D7T0"/>
<gene>
    <name evidence="1" type="ORF">CPSG_05882</name>
</gene>
<dbReference type="VEuPathDB" id="FungiDB:CPSG_05882"/>